<feature type="transmembrane region" description="Helical" evidence="1">
    <location>
        <begin position="142"/>
        <end position="159"/>
    </location>
</feature>
<feature type="transmembrane region" description="Helical" evidence="1">
    <location>
        <begin position="90"/>
        <end position="111"/>
    </location>
</feature>
<dbReference type="PANTHER" id="PTHR33979:SF2">
    <property type="entry name" value="PEPTIDASE M50B-LIKE-DOMAIN-CONTAINING PROTEIN"/>
    <property type="match status" value="1"/>
</dbReference>
<dbReference type="Proteomes" id="UP000291106">
    <property type="component" value="Chromosome"/>
</dbReference>
<dbReference type="OrthoDB" id="7425566at2"/>
<dbReference type="PANTHER" id="PTHR33979">
    <property type="entry name" value="OS02G0221600 PROTEIN"/>
    <property type="match status" value="1"/>
</dbReference>
<evidence type="ECO:0000256" key="1">
    <source>
        <dbReference type="SAM" id="Phobius"/>
    </source>
</evidence>
<feature type="transmembrane region" description="Helical" evidence="1">
    <location>
        <begin position="29"/>
        <end position="47"/>
    </location>
</feature>
<gene>
    <name evidence="2" type="ORF">EXU30_18885</name>
</gene>
<sequence length="241" mass="26322">MPESGLTPNSSKLSSHLSSQSAVPSRSRFVIELLVALIVTKLPYVSVPFKWFESFFHEISHGIATLITGGVVNSIQLFPNGAGLCTSQGGNAILIAFSGYPGAALWGYLIFLLATWRAGIRFTLSLLGLIVMASLLFWARDMLTIIILLCLAGLFLLPIKLNNNSLLNSLLRILGLMIMLNAVASPTVLFGLSGKGDANMLSQMTWLPAWIWIFIWLAFSGLMLWLSWSKVNVNKGVKHEA</sequence>
<feature type="transmembrane region" description="Helical" evidence="1">
    <location>
        <begin position="209"/>
        <end position="228"/>
    </location>
</feature>
<name>A0A411PLW2_9GAMM</name>
<evidence type="ECO:0000313" key="3">
    <source>
        <dbReference type="Proteomes" id="UP000291106"/>
    </source>
</evidence>
<dbReference type="AlphaFoldDB" id="A0A411PLW2"/>
<organism evidence="2 3">
    <name type="scientific">Shewanella maritima</name>
    <dbReference type="NCBI Taxonomy" id="2520507"/>
    <lineage>
        <taxon>Bacteria</taxon>
        <taxon>Pseudomonadati</taxon>
        <taxon>Pseudomonadota</taxon>
        <taxon>Gammaproteobacteria</taxon>
        <taxon>Alteromonadales</taxon>
        <taxon>Shewanellaceae</taxon>
        <taxon>Shewanella</taxon>
    </lineage>
</organism>
<feature type="transmembrane region" description="Helical" evidence="1">
    <location>
        <begin position="171"/>
        <end position="189"/>
    </location>
</feature>
<evidence type="ECO:0000313" key="2">
    <source>
        <dbReference type="EMBL" id="QBF84499.1"/>
    </source>
</evidence>
<dbReference type="RefSeq" id="WP_130602671.1">
    <property type="nucleotide sequence ID" value="NZ_CP036200.1"/>
</dbReference>
<feature type="transmembrane region" description="Helical" evidence="1">
    <location>
        <begin position="118"/>
        <end position="136"/>
    </location>
</feature>
<protein>
    <submittedName>
        <fullName evidence="2">M50 family peptidase</fullName>
    </submittedName>
</protein>
<feature type="transmembrane region" description="Helical" evidence="1">
    <location>
        <begin position="59"/>
        <end position="78"/>
    </location>
</feature>
<keyword evidence="3" id="KW-1185">Reference proteome</keyword>
<reference evidence="2 3" key="1">
    <citation type="submission" date="2019-02" db="EMBL/GenBank/DDBJ databases">
        <title>Shewanella sp. D4-2 isolated from Dokdo Island.</title>
        <authorList>
            <person name="Baek K."/>
        </authorList>
    </citation>
    <scope>NUCLEOTIDE SEQUENCE [LARGE SCALE GENOMIC DNA]</scope>
    <source>
        <strain evidence="2 3">D4-2</strain>
    </source>
</reference>
<accession>A0A411PLW2</accession>
<dbReference type="KEGG" id="smai:EXU30_18885"/>
<dbReference type="EMBL" id="CP036200">
    <property type="protein sequence ID" value="QBF84499.1"/>
    <property type="molecule type" value="Genomic_DNA"/>
</dbReference>
<dbReference type="Pfam" id="PF13398">
    <property type="entry name" value="Peptidase_M50B"/>
    <property type="match status" value="1"/>
</dbReference>
<keyword evidence="1" id="KW-0812">Transmembrane</keyword>
<keyword evidence="1" id="KW-1133">Transmembrane helix</keyword>
<proteinExistence type="predicted"/>
<keyword evidence="1" id="KW-0472">Membrane</keyword>
<dbReference type="InterPro" id="IPR049500">
    <property type="entry name" value="Peptidase_M50B-like"/>
</dbReference>